<dbReference type="GO" id="GO:0005525">
    <property type="term" value="F:GTP binding"/>
    <property type="evidence" value="ECO:0007669"/>
    <property type="project" value="UniProtKB-KW"/>
</dbReference>
<dbReference type="PROSITE" id="PS51722">
    <property type="entry name" value="G_TR_2"/>
    <property type="match status" value="1"/>
</dbReference>
<evidence type="ECO:0000256" key="2">
    <source>
        <dbReference type="ARBA" id="ARBA00022540"/>
    </source>
</evidence>
<dbReference type="Gene3D" id="3.40.50.10050">
    <property type="entry name" value="Translation initiation factor IF- 2, domain 3"/>
    <property type="match status" value="1"/>
</dbReference>
<dbReference type="InterPro" id="IPR027417">
    <property type="entry name" value="P-loop_NTPase"/>
</dbReference>
<gene>
    <name evidence="7" type="ORF">SDRG_10091</name>
</gene>
<keyword evidence="2" id="KW-0396">Initiation factor</keyword>
<dbReference type="InParanoid" id="T0Q3C8"/>
<evidence type="ECO:0000256" key="3">
    <source>
        <dbReference type="ARBA" id="ARBA00022741"/>
    </source>
</evidence>
<dbReference type="Gene3D" id="2.40.30.10">
    <property type="entry name" value="Translation factors"/>
    <property type="match status" value="1"/>
</dbReference>
<dbReference type="OMA" id="ESIGCIE"/>
<reference evidence="7 8" key="1">
    <citation type="submission" date="2012-04" db="EMBL/GenBank/DDBJ databases">
        <title>The Genome Sequence of Saprolegnia declina VS20.</title>
        <authorList>
            <consortium name="The Broad Institute Genome Sequencing Platform"/>
            <person name="Russ C."/>
            <person name="Nusbaum C."/>
            <person name="Tyler B."/>
            <person name="van West P."/>
            <person name="Dieguez-Uribeondo J."/>
            <person name="de Bruijn I."/>
            <person name="Tripathy S."/>
            <person name="Jiang R."/>
            <person name="Young S.K."/>
            <person name="Zeng Q."/>
            <person name="Gargeya S."/>
            <person name="Fitzgerald M."/>
            <person name="Haas B."/>
            <person name="Abouelleil A."/>
            <person name="Alvarado L."/>
            <person name="Arachchi H.M."/>
            <person name="Berlin A."/>
            <person name="Chapman S.B."/>
            <person name="Goldberg J."/>
            <person name="Griggs A."/>
            <person name="Gujja S."/>
            <person name="Hansen M."/>
            <person name="Howarth C."/>
            <person name="Imamovic A."/>
            <person name="Larimer J."/>
            <person name="McCowen C."/>
            <person name="Montmayeur A."/>
            <person name="Murphy C."/>
            <person name="Neiman D."/>
            <person name="Pearson M."/>
            <person name="Priest M."/>
            <person name="Roberts A."/>
            <person name="Saif S."/>
            <person name="Shea T."/>
            <person name="Sisk P."/>
            <person name="Sykes S."/>
            <person name="Wortman J."/>
            <person name="Nusbaum C."/>
            <person name="Birren B."/>
        </authorList>
    </citation>
    <scope>NUCLEOTIDE SEQUENCE [LARGE SCALE GENOMIC DNA]</scope>
    <source>
        <strain evidence="7 8">VS20</strain>
    </source>
</reference>
<dbReference type="InterPro" id="IPR015760">
    <property type="entry name" value="TIF_IF2"/>
</dbReference>
<protein>
    <recommendedName>
        <fullName evidence="6">Tr-type G domain-containing protein</fullName>
    </recommendedName>
</protein>
<evidence type="ECO:0000313" key="7">
    <source>
        <dbReference type="EMBL" id="EQC32344.1"/>
    </source>
</evidence>
<dbReference type="Proteomes" id="UP000030762">
    <property type="component" value="Unassembled WGS sequence"/>
</dbReference>
<evidence type="ECO:0000256" key="1">
    <source>
        <dbReference type="ARBA" id="ARBA00007733"/>
    </source>
</evidence>
<dbReference type="PANTHER" id="PTHR43381">
    <property type="entry name" value="TRANSLATION INITIATION FACTOR IF-2-RELATED"/>
    <property type="match status" value="1"/>
</dbReference>
<keyword evidence="5" id="KW-0342">GTP-binding</keyword>
<dbReference type="GO" id="GO:0003743">
    <property type="term" value="F:translation initiation factor activity"/>
    <property type="evidence" value="ECO:0007669"/>
    <property type="project" value="UniProtKB-KW"/>
</dbReference>
<dbReference type="RefSeq" id="XP_008614285.1">
    <property type="nucleotide sequence ID" value="XM_008616063.1"/>
</dbReference>
<dbReference type="InterPro" id="IPR023115">
    <property type="entry name" value="TIF_IF2_dom3"/>
</dbReference>
<sequence length="532" mass="58190">MLWRNLRSTTVLTGSRGFASKLKKPVLLPNYIRVRDLAKKLKVPADDVAKLACKKHYHKYYLTHNSIEYKFETLKQVILPFEVAAKIAGQHGALVVYDSVEPEAVGKHDIPHDKRDMCQTRPPVIAVMGHVNHGKTTLMDTLRGTNIADREVEGITQKIHVCLSDLNFETPATFLDTPGHFHFTRMRNNAASVADVVVLVVAADEGCLLQTEESIGCIEDLGVPTVVCINKMDKATPDALVAVEKEVRSYVALETCPVLPISAKLGTNLDELKEKILAILPDVDLTAYYGTKGGDATGTALEIVASIGMGTVIRVMIFHGLLHPKDHFICGMIHGVVKTIRNANGDVVPVASPGQVVDVTFKNVSRHRDAPLEFGFHVVAKDRAEEIMAQREMNMDFQECVVPKDDATTAADDAEIQEELPLKGFFGAPIVIKADTAGSLTSILDTVDAMPLIHTAHVGLGNITTKDIERGCTIFGFGVRVQARERRLAAQEGVNIILRPTVHQLLEDIELLQAQEAAKEATTGDDTDELRP</sequence>
<name>T0Q3C8_SAPDV</name>
<dbReference type="InterPro" id="IPR009000">
    <property type="entry name" value="Transl_B-barrel_sf"/>
</dbReference>
<feature type="domain" description="Tr-type G" evidence="6">
    <location>
        <begin position="120"/>
        <end position="286"/>
    </location>
</feature>
<evidence type="ECO:0000259" key="6">
    <source>
        <dbReference type="PROSITE" id="PS51722"/>
    </source>
</evidence>
<dbReference type="PANTHER" id="PTHR43381:SF5">
    <property type="entry name" value="TR-TYPE G DOMAIN-CONTAINING PROTEIN"/>
    <property type="match status" value="1"/>
</dbReference>
<dbReference type="AlphaFoldDB" id="T0Q3C8"/>
<dbReference type="NCBIfam" id="TIGR00231">
    <property type="entry name" value="small_GTP"/>
    <property type="match status" value="1"/>
</dbReference>
<keyword evidence="3" id="KW-0547">Nucleotide-binding</keyword>
<keyword evidence="4" id="KW-0648">Protein biosynthesis</keyword>
<dbReference type="EMBL" id="JH767164">
    <property type="protein sequence ID" value="EQC32344.1"/>
    <property type="molecule type" value="Genomic_DNA"/>
</dbReference>
<dbReference type="Pfam" id="PF00009">
    <property type="entry name" value="GTP_EFTU"/>
    <property type="match status" value="1"/>
</dbReference>
<dbReference type="InterPro" id="IPR036925">
    <property type="entry name" value="TIF_IF2_dom3_sf"/>
</dbReference>
<comment type="similarity">
    <text evidence="1">Belongs to the TRAFAC class translation factor GTPase superfamily. Classic translation factor GTPase family. IF-2 subfamily.</text>
</comment>
<accession>T0Q3C8</accession>
<evidence type="ECO:0000256" key="4">
    <source>
        <dbReference type="ARBA" id="ARBA00022917"/>
    </source>
</evidence>
<dbReference type="Gene3D" id="3.40.50.300">
    <property type="entry name" value="P-loop containing nucleotide triphosphate hydrolases"/>
    <property type="match status" value="1"/>
</dbReference>
<proteinExistence type="inferred from homology"/>
<dbReference type="InterPro" id="IPR005225">
    <property type="entry name" value="Small_GTP-bd"/>
</dbReference>
<dbReference type="SUPFAM" id="SSF52156">
    <property type="entry name" value="Initiation factor IF2/eIF5b, domain 3"/>
    <property type="match status" value="1"/>
</dbReference>
<dbReference type="GeneID" id="19950818"/>
<dbReference type="Pfam" id="PF11987">
    <property type="entry name" value="IF-2"/>
    <property type="match status" value="1"/>
</dbReference>
<dbReference type="OrthoDB" id="361630at2759"/>
<organism evidence="7 8">
    <name type="scientific">Saprolegnia diclina (strain VS20)</name>
    <dbReference type="NCBI Taxonomy" id="1156394"/>
    <lineage>
        <taxon>Eukaryota</taxon>
        <taxon>Sar</taxon>
        <taxon>Stramenopiles</taxon>
        <taxon>Oomycota</taxon>
        <taxon>Saprolegniomycetes</taxon>
        <taxon>Saprolegniales</taxon>
        <taxon>Saprolegniaceae</taxon>
        <taxon>Saprolegnia</taxon>
    </lineage>
</organism>
<dbReference type="STRING" id="1156394.T0Q3C8"/>
<dbReference type="VEuPathDB" id="FungiDB:SDRG_10091"/>
<evidence type="ECO:0000313" key="8">
    <source>
        <dbReference type="Proteomes" id="UP000030762"/>
    </source>
</evidence>
<dbReference type="GO" id="GO:0005737">
    <property type="term" value="C:cytoplasm"/>
    <property type="evidence" value="ECO:0007669"/>
    <property type="project" value="TreeGrafter"/>
</dbReference>
<evidence type="ECO:0000256" key="5">
    <source>
        <dbReference type="ARBA" id="ARBA00023134"/>
    </source>
</evidence>
<keyword evidence="8" id="KW-1185">Reference proteome</keyword>
<dbReference type="GO" id="GO:0003924">
    <property type="term" value="F:GTPase activity"/>
    <property type="evidence" value="ECO:0007669"/>
    <property type="project" value="InterPro"/>
</dbReference>
<dbReference type="SUPFAM" id="SSF52540">
    <property type="entry name" value="P-loop containing nucleoside triphosphate hydrolases"/>
    <property type="match status" value="1"/>
</dbReference>
<dbReference type="eggNOG" id="KOG1145">
    <property type="taxonomic scope" value="Eukaryota"/>
</dbReference>
<dbReference type="InterPro" id="IPR000795">
    <property type="entry name" value="T_Tr_GTP-bd_dom"/>
</dbReference>
<dbReference type="SUPFAM" id="SSF50447">
    <property type="entry name" value="Translation proteins"/>
    <property type="match status" value="1"/>
</dbReference>